<proteinExistence type="predicted"/>
<evidence type="ECO:0000259" key="1">
    <source>
        <dbReference type="Pfam" id="PF15599"/>
    </source>
</evidence>
<reference evidence="2 3" key="1">
    <citation type="submission" date="2019-05" db="EMBL/GenBank/DDBJ databases">
        <title>Chryseobacterium sp. isolated from King George Island, maritime Antarctica.</title>
        <authorList>
            <person name="Peng X."/>
        </authorList>
    </citation>
    <scope>NUCLEOTIDE SEQUENCE [LARGE SCALE GENOMIC DNA]</scope>
    <source>
        <strain evidence="2 3">7-3A</strain>
    </source>
</reference>
<dbReference type="RefSeq" id="WP_193812083.1">
    <property type="nucleotide sequence ID" value="NZ_CP040442.1"/>
</dbReference>
<dbReference type="KEGG" id="kfa:Q73A0000_00170"/>
<organism evidence="2 3">
    <name type="scientific">Kaistella flava</name>
    <name type="common">ex Peng et al. 2021</name>
    <dbReference type="NCBI Taxonomy" id="2038776"/>
    <lineage>
        <taxon>Bacteria</taxon>
        <taxon>Pseudomonadati</taxon>
        <taxon>Bacteroidota</taxon>
        <taxon>Flavobacteriia</taxon>
        <taxon>Flavobacteriales</taxon>
        <taxon>Weeksellaceae</taxon>
        <taxon>Chryseobacterium group</taxon>
        <taxon>Kaistella</taxon>
    </lineage>
</organism>
<dbReference type="InterPro" id="IPR028952">
    <property type="entry name" value="Imm63"/>
</dbReference>
<dbReference type="Proteomes" id="UP000594195">
    <property type="component" value="Chromosome"/>
</dbReference>
<sequence length="88" mass="10377">MDKINLKEIQKIVEDLSKNLPEKILINSFVTFGNQEDFAKPNIEIDDSENFNFIIVERGQELEKRITLNLDDILYWIFEIITFNLASK</sequence>
<dbReference type="Pfam" id="PF15599">
    <property type="entry name" value="Imm63"/>
    <property type="match status" value="1"/>
</dbReference>
<feature type="domain" description="Immunity protein 63" evidence="1">
    <location>
        <begin position="49"/>
        <end position="86"/>
    </location>
</feature>
<dbReference type="EMBL" id="CP040442">
    <property type="protein sequence ID" value="QOW08870.1"/>
    <property type="molecule type" value="Genomic_DNA"/>
</dbReference>
<evidence type="ECO:0000313" key="3">
    <source>
        <dbReference type="Proteomes" id="UP000594195"/>
    </source>
</evidence>
<dbReference type="AlphaFoldDB" id="A0A7M2Y439"/>
<gene>
    <name evidence="2" type="ORF">Q73A0000_00170</name>
</gene>
<accession>A0A7M2Y439</accession>
<protein>
    <recommendedName>
        <fullName evidence="1">Immunity protein 63 domain-containing protein</fullName>
    </recommendedName>
</protein>
<keyword evidence="3" id="KW-1185">Reference proteome</keyword>
<evidence type="ECO:0000313" key="2">
    <source>
        <dbReference type="EMBL" id="QOW08870.1"/>
    </source>
</evidence>
<name>A0A7M2Y439_9FLAO</name>